<evidence type="ECO:0000256" key="1">
    <source>
        <dbReference type="SAM" id="MobiDB-lite"/>
    </source>
</evidence>
<feature type="compositionally biased region" description="Polar residues" evidence="1">
    <location>
        <begin position="74"/>
        <end position="86"/>
    </location>
</feature>
<protein>
    <submittedName>
        <fullName evidence="2">Uncharacterized protein</fullName>
    </submittedName>
</protein>
<sequence>MGFHAMVGLDFPCEVQDDVSHEVKVQQVLAILTEAIGMKVSCDLTETPKGATSRDFPLVSPSAKSEGPLASAPGTENTFSLGTPNNVGGLKMR</sequence>
<reference evidence="2" key="1">
    <citation type="submission" date="2016-07" db="EMBL/GenBank/DDBJ databases">
        <title>De novo transcriptome assembly of four accessions of the metal hyperaccumulator plant Noccaea caerulescens.</title>
        <authorList>
            <person name="Blande D."/>
            <person name="Halimaa P."/>
            <person name="Tervahauta A.I."/>
            <person name="Aarts M.G."/>
            <person name="Karenlampi S.O."/>
        </authorList>
    </citation>
    <scope>NUCLEOTIDE SEQUENCE</scope>
</reference>
<proteinExistence type="predicted"/>
<accession>A0A1J3DAR0</accession>
<dbReference type="EMBL" id="GEVI01017491">
    <property type="protein sequence ID" value="JAU14829.1"/>
    <property type="molecule type" value="Transcribed_RNA"/>
</dbReference>
<name>A0A1J3DAR0_NOCCA</name>
<evidence type="ECO:0000313" key="2">
    <source>
        <dbReference type="EMBL" id="JAU14829.1"/>
    </source>
</evidence>
<dbReference type="AlphaFoldDB" id="A0A1J3DAR0"/>
<gene>
    <name evidence="2" type="ORF">GA_TR19276_c5_g1_i1_g.62735</name>
</gene>
<feature type="region of interest" description="Disordered" evidence="1">
    <location>
        <begin position="49"/>
        <end position="93"/>
    </location>
</feature>
<organism evidence="2">
    <name type="scientific">Noccaea caerulescens</name>
    <name type="common">Alpine penny-cress</name>
    <name type="synonym">Thlaspi caerulescens</name>
    <dbReference type="NCBI Taxonomy" id="107243"/>
    <lineage>
        <taxon>Eukaryota</taxon>
        <taxon>Viridiplantae</taxon>
        <taxon>Streptophyta</taxon>
        <taxon>Embryophyta</taxon>
        <taxon>Tracheophyta</taxon>
        <taxon>Spermatophyta</taxon>
        <taxon>Magnoliopsida</taxon>
        <taxon>eudicotyledons</taxon>
        <taxon>Gunneridae</taxon>
        <taxon>Pentapetalae</taxon>
        <taxon>rosids</taxon>
        <taxon>malvids</taxon>
        <taxon>Brassicales</taxon>
        <taxon>Brassicaceae</taxon>
        <taxon>Coluteocarpeae</taxon>
        <taxon>Noccaea</taxon>
    </lineage>
</organism>